<dbReference type="Pfam" id="PF00180">
    <property type="entry name" value="Iso_dh"/>
    <property type="match status" value="1"/>
</dbReference>
<dbReference type="SMART" id="SM01329">
    <property type="entry name" value="Iso_dh"/>
    <property type="match status" value="1"/>
</dbReference>
<sequence length="338" mass="35585">MSSSRLVTLIPGDGIGPEITDAVTAILKAAGAPFTWDVQLGGVAAMDKYGEPMPQATIDSIRKNGLALKGPLATPIGTGFRSVNVALRAEFGLYANVRPARTLVPGRFENVDIILLRENLEGFYVGLEHYVRVGDDPHGMAIAQGINTKEGARRIIKYAFELAVKQGRKKVTVVHKANILKMLTGIFLETAREVAKDYEGRVAWDDRIVDAAAMLLVQDPTKFDVIVTTNMFGDILSDLIAGLVGGLGLAPGGNIGKDAAIFEAVHGSAPDIAGKGIANPTAMLLAGAMMLDHIGDQATGDRVRNAVLATLKSGVKTGDLGGKATTKEYADAVIAALK</sequence>
<dbReference type="Proteomes" id="UP000515317">
    <property type="component" value="Chromosome"/>
</dbReference>
<proteinExistence type="inferred from homology"/>
<evidence type="ECO:0000259" key="3">
    <source>
        <dbReference type="SMART" id="SM01329"/>
    </source>
</evidence>
<dbReference type="InterPro" id="IPR019818">
    <property type="entry name" value="IsoCit/isopropylmalate_DH_CS"/>
</dbReference>
<dbReference type="RefSeq" id="WP_222877147.1">
    <property type="nucleotide sequence ID" value="NZ_AP023361.1"/>
</dbReference>
<reference evidence="4 5" key="1">
    <citation type="submission" date="2020-08" db="EMBL/GenBank/DDBJ databases">
        <title>Genome sequence of Rhizobiales bacterium strain IZ6.</title>
        <authorList>
            <person name="Nakai R."/>
            <person name="Naganuma T."/>
        </authorList>
    </citation>
    <scope>NUCLEOTIDE SEQUENCE [LARGE SCALE GENOMIC DNA]</scope>
    <source>
        <strain evidence="4 5">IZ6</strain>
    </source>
</reference>
<keyword evidence="5" id="KW-1185">Reference proteome</keyword>
<dbReference type="PROSITE" id="PS00470">
    <property type="entry name" value="IDH_IMDH"/>
    <property type="match status" value="1"/>
</dbReference>
<evidence type="ECO:0000313" key="5">
    <source>
        <dbReference type="Proteomes" id="UP000515317"/>
    </source>
</evidence>
<organism evidence="4 5">
    <name type="scientific">Terrihabitans soli</name>
    <dbReference type="NCBI Taxonomy" id="708113"/>
    <lineage>
        <taxon>Bacteria</taxon>
        <taxon>Pseudomonadati</taxon>
        <taxon>Pseudomonadota</taxon>
        <taxon>Alphaproteobacteria</taxon>
        <taxon>Hyphomicrobiales</taxon>
        <taxon>Terrihabitans</taxon>
    </lineage>
</organism>
<evidence type="ECO:0000256" key="1">
    <source>
        <dbReference type="ARBA" id="ARBA00007769"/>
    </source>
</evidence>
<dbReference type="GO" id="GO:0006102">
    <property type="term" value="P:isocitrate metabolic process"/>
    <property type="evidence" value="ECO:0007669"/>
    <property type="project" value="TreeGrafter"/>
</dbReference>
<keyword evidence="2" id="KW-0560">Oxidoreductase</keyword>
<dbReference type="EMBL" id="AP023361">
    <property type="protein sequence ID" value="BCJ90521.1"/>
    <property type="molecule type" value="Genomic_DNA"/>
</dbReference>
<dbReference type="GO" id="GO:0004449">
    <property type="term" value="F:isocitrate dehydrogenase (NAD+) activity"/>
    <property type="evidence" value="ECO:0007669"/>
    <property type="project" value="TreeGrafter"/>
</dbReference>
<protein>
    <submittedName>
        <fullName evidence="4">Isocitrate dehydrogenase, NAD-dependent</fullName>
    </submittedName>
</protein>
<dbReference type="PANTHER" id="PTHR11835">
    <property type="entry name" value="DECARBOXYLATING DEHYDROGENASES-ISOCITRATE, ISOPROPYLMALATE, TARTRATE"/>
    <property type="match status" value="1"/>
</dbReference>
<gene>
    <name evidence="4" type="primary">citC</name>
    <name evidence="4" type="ORF">IZ6_12560</name>
</gene>
<dbReference type="GO" id="GO:0006099">
    <property type="term" value="P:tricarboxylic acid cycle"/>
    <property type="evidence" value="ECO:0007669"/>
    <property type="project" value="TreeGrafter"/>
</dbReference>
<dbReference type="GO" id="GO:0000287">
    <property type="term" value="F:magnesium ion binding"/>
    <property type="evidence" value="ECO:0007669"/>
    <property type="project" value="InterPro"/>
</dbReference>
<name>A0A6S6QTX9_9HYPH</name>
<comment type="similarity">
    <text evidence="1">Belongs to the isocitrate and isopropylmalate dehydrogenases family.</text>
</comment>
<feature type="domain" description="Isopropylmalate dehydrogenase-like" evidence="3">
    <location>
        <begin position="6"/>
        <end position="333"/>
    </location>
</feature>
<dbReference type="KEGG" id="tso:IZ6_12560"/>
<evidence type="ECO:0000313" key="4">
    <source>
        <dbReference type="EMBL" id="BCJ90521.1"/>
    </source>
</evidence>
<dbReference type="Gene3D" id="3.40.718.10">
    <property type="entry name" value="Isopropylmalate Dehydrogenase"/>
    <property type="match status" value="1"/>
</dbReference>
<dbReference type="SUPFAM" id="SSF53659">
    <property type="entry name" value="Isocitrate/Isopropylmalate dehydrogenase-like"/>
    <property type="match status" value="1"/>
</dbReference>
<evidence type="ECO:0000256" key="2">
    <source>
        <dbReference type="ARBA" id="ARBA00023002"/>
    </source>
</evidence>
<accession>A0A6S6QTX9</accession>
<dbReference type="GO" id="GO:0051287">
    <property type="term" value="F:NAD binding"/>
    <property type="evidence" value="ECO:0007669"/>
    <property type="project" value="InterPro"/>
</dbReference>
<dbReference type="InterPro" id="IPR024084">
    <property type="entry name" value="IsoPropMal-DH-like_dom"/>
</dbReference>
<dbReference type="PANTHER" id="PTHR11835:SF34">
    <property type="entry name" value="ISOCITRATE DEHYDROGENASE [NAD] SUBUNIT ALPHA, MITOCHONDRIAL"/>
    <property type="match status" value="1"/>
</dbReference>
<dbReference type="AlphaFoldDB" id="A0A6S6QTX9"/>